<protein>
    <submittedName>
        <fullName evidence="2">Uncharacterized protein</fullName>
    </submittedName>
</protein>
<name>A0A8S5TIC6_9CAUD</name>
<sequence length="244" mass="29225">MTNIPLLDSILTFLYDLFSNTSLYDLLTNTFFYDLFTNLICSIITAYIIFIVLSKKRIMEQLEFAHKYIYRIENHYRYTIDYEIVLDSVEKLQNCLLNINNNINILLMPLRWTDKKFIRTMLYDSYRRCDLAMFTTIGYDGDTEKEARLRKIEKYFYDFRVNDDNISIVRIHIELIKTLIEKRNIHQAIIKCKKYCSINNYDALIEINSFKTKSYNNIIQKDGLYQHEYIQLIKKIKNSGGPDI</sequence>
<evidence type="ECO:0000313" key="2">
    <source>
        <dbReference type="EMBL" id="DAF63038.1"/>
    </source>
</evidence>
<proteinExistence type="predicted"/>
<dbReference type="EMBL" id="BK032832">
    <property type="protein sequence ID" value="DAF63038.1"/>
    <property type="molecule type" value="Genomic_DNA"/>
</dbReference>
<organism evidence="2">
    <name type="scientific">Myoviridae sp. ct9dX1</name>
    <dbReference type="NCBI Taxonomy" id="2827665"/>
    <lineage>
        <taxon>Viruses</taxon>
        <taxon>Duplodnaviria</taxon>
        <taxon>Heunggongvirae</taxon>
        <taxon>Uroviricota</taxon>
        <taxon>Caudoviricetes</taxon>
    </lineage>
</organism>
<keyword evidence="1" id="KW-0812">Transmembrane</keyword>
<reference evidence="2" key="1">
    <citation type="journal article" date="2021" name="Proc. Natl. Acad. Sci. U.S.A.">
        <title>A Catalog of Tens of Thousands of Viruses from Human Metagenomes Reveals Hidden Associations with Chronic Diseases.</title>
        <authorList>
            <person name="Tisza M.J."/>
            <person name="Buck C.B."/>
        </authorList>
    </citation>
    <scope>NUCLEOTIDE SEQUENCE</scope>
    <source>
        <strain evidence="2">Ct9dX1</strain>
    </source>
</reference>
<feature type="transmembrane region" description="Helical" evidence="1">
    <location>
        <begin position="31"/>
        <end position="53"/>
    </location>
</feature>
<keyword evidence="1" id="KW-0472">Membrane</keyword>
<accession>A0A8S5TIC6</accession>
<evidence type="ECO:0000256" key="1">
    <source>
        <dbReference type="SAM" id="Phobius"/>
    </source>
</evidence>
<keyword evidence="1" id="KW-1133">Transmembrane helix</keyword>